<keyword evidence="3" id="KW-0716">Sensory transduction</keyword>
<evidence type="ECO:0000256" key="10">
    <source>
        <dbReference type="ARBA" id="ARBA00023224"/>
    </source>
</evidence>
<dbReference type="PANTHER" id="PTHR26453">
    <property type="entry name" value="OLFACTORY RECEPTOR"/>
    <property type="match status" value="1"/>
</dbReference>
<keyword evidence="9 14" id="KW-0675">Receptor</keyword>
<dbReference type="PROSITE" id="PS50262">
    <property type="entry name" value="G_PROTEIN_RECEP_F1_2"/>
    <property type="match status" value="1"/>
</dbReference>
<dbReference type="InterPro" id="IPR017452">
    <property type="entry name" value="GPCR_Rhodpsn_7TM"/>
</dbReference>
<sequence length="305" mass="34076">MTEAKNFTSVKEFILLGLTSQRKIQLLLFGVILIIYLLTVLGNLLIIVLVQADVKLQTPMYYFLSQLAGVDICYVTSTMPLMLTQLLAEDGAISLAFCMIQIYIAVALGGVEILLFGVMAYDRYLAICRPLLYPVLMDKRCQLQCSSTCWISAPLVCVIYIVCLLCQNYCGPNQINNIICEMPMVLRLACSDTSIIEDFIFGIGSFVLLGPLTFILTSYGFILHSVLQMKSSGRLKAFSTCGSHLIVISMFYGPLLWVYIIPKTDTAADHDKQIAIFYVLITPLLNSVIYTLRNKDFHRAVAKIL</sequence>
<evidence type="ECO:0000256" key="4">
    <source>
        <dbReference type="ARBA" id="ARBA00022692"/>
    </source>
</evidence>
<feature type="transmembrane region" description="Helical" evidence="11">
    <location>
        <begin position="26"/>
        <end position="49"/>
    </location>
</feature>
<evidence type="ECO:0000256" key="9">
    <source>
        <dbReference type="ARBA" id="ARBA00023170"/>
    </source>
</evidence>
<name>A0A6I9Y3Y7_9SAUR</name>
<feature type="transmembrane region" description="Helical" evidence="11">
    <location>
        <begin position="199"/>
        <end position="222"/>
    </location>
</feature>
<dbReference type="Gene3D" id="1.20.1070.10">
    <property type="entry name" value="Rhodopsin 7-helix transmembrane proteins"/>
    <property type="match status" value="1"/>
</dbReference>
<evidence type="ECO:0000256" key="11">
    <source>
        <dbReference type="SAM" id="Phobius"/>
    </source>
</evidence>
<evidence type="ECO:0000256" key="2">
    <source>
        <dbReference type="ARBA" id="ARBA00022475"/>
    </source>
</evidence>
<proteinExistence type="predicted"/>
<feature type="transmembrane region" description="Helical" evidence="11">
    <location>
        <begin position="61"/>
        <end position="83"/>
    </location>
</feature>
<dbReference type="RefSeq" id="XP_013918338.1">
    <property type="nucleotide sequence ID" value="XM_014062863.1"/>
</dbReference>
<dbReference type="InterPro" id="IPR000276">
    <property type="entry name" value="GPCR_Rhodpsn"/>
</dbReference>
<gene>
    <name evidence="14" type="primary">LOC106546088</name>
</gene>
<feature type="transmembrane region" description="Helical" evidence="11">
    <location>
        <begin position="274"/>
        <end position="292"/>
    </location>
</feature>
<dbReference type="InterPro" id="IPR000725">
    <property type="entry name" value="Olfact_rcpt"/>
</dbReference>
<keyword evidence="8 11" id="KW-0472">Membrane</keyword>
<dbReference type="GO" id="GO:0004984">
    <property type="term" value="F:olfactory receptor activity"/>
    <property type="evidence" value="ECO:0007669"/>
    <property type="project" value="InterPro"/>
</dbReference>
<keyword evidence="6 11" id="KW-1133">Transmembrane helix</keyword>
<evidence type="ECO:0000256" key="1">
    <source>
        <dbReference type="ARBA" id="ARBA00004651"/>
    </source>
</evidence>
<keyword evidence="5" id="KW-0552">Olfaction</keyword>
<dbReference type="PRINTS" id="PR00245">
    <property type="entry name" value="OLFACTORYR"/>
</dbReference>
<comment type="subcellular location">
    <subcellularLocation>
        <location evidence="1">Cell membrane</location>
        <topology evidence="1">Multi-pass membrane protein</topology>
    </subcellularLocation>
</comment>
<evidence type="ECO:0000256" key="7">
    <source>
        <dbReference type="ARBA" id="ARBA00023040"/>
    </source>
</evidence>
<feature type="domain" description="G-protein coupled receptors family 1 profile" evidence="12">
    <location>
        <begin position="42"/>
        <end position="290"/>
    </location>
</feature>
<dbReference type="KEGG" id="tsr:106546088"/>
<evidence type="ECO:0000313" key="14">
    <source>
        <dbReference type="RefSeq" id="XP_013918338.1"/>
    </source>
</evidence>
<dbReference type="PRINTS" id="PR00237">
    <property type="entry name" value="GPCRRHODOPSN"/>
</dbReference>
<keyword evidence="2" id="KW-1003">Cell membrane</keyword>
<reference evidence="14" key="1">
    <citation type="submission" date="2025-08" db="UniProtKB">
        <authorList>
            <consortium name="RefSeq"/>
        </authorList>
    </citation>
    <scope>IDENTIFICATION</scope>
    <source>
        <tissue evidence="14">Skeletal muscle</tissue>
    </source>
</reference>
<dbReference type="FunFam" id="1.20.1070.10:FF:000015">
    <property type="entry name" value="Olfactory receptor"/>
    <property type="match status" value="1"/>
</dbReference>
<evidence type="ECO:0000256" key="3">
    <source>
        <dbReference type="ARBA" id="ARBA00022606"/>
    </source>
</evidence>
<dbReference type="SUPFAM" id="SSF81321">
    <property type="entry name" value="Family A G protein-coupled receptor-like"/>
    <property type="match status" value="1"/>
</dbReference>
<dbReference type="GO" id="GO:0005886">
    <property type="term" value="C:plasma membrane"/>
    <property type="evidence" value="ECO:0007669"/>
    <property type="project" value="UniProtKB-SubCell"/>
</dbReference>
<dbReference type="AlphaFoldDB" id="A0A6I9Y3Y7"/>
<evidence type="ECO:0000256" key="5">
    <source>
        <dbReference type="ARBA" id="ARBA00022725"/>
    </source>
</evidence>
<feature type="transmembrane region" description="Helical" evidence="11">
    <location>
        <begin position="243"/>
        <end position="262"/>
    </location>
</feature>
<dbReference type="GeneID" id="106546088"/>
<dbReference type="Proteomes" id="UP000504617">
    <property type="component" value="Unplaced"/>
</dbReference>
<feature type="transmembrane region" description="Helical" evidence="11">
    <location>
        <begin position="95"/>
        <end position="121"/>
    </location>
</feature>
<evidence type="ECO:0000256" key="6">
    <source>
        <dbReference type="ARBA" id="ARBA00022989"/>
    </source>
</evidence>
<evidence type="ECO:0000259" key="12">
    <source>
        <dbReference type="PROSITE" id="PS50262"/>
    </source>
</evidence>
<keyword evidence="4 11" id="KW-0812">Transmembrane</keyword>
<keyword evidence="10" id="KW-0807">Transducer</keyword>
<evidence type="ECO:0000256" key="8">
    <source>
        <dbReference type="ARBA" id="ARBA00023136"/>
    </source>
</evidence>
<protein>
    <submittedName>
        <fullName evidence="14">Olfactory receptor 2W6</fullName>
    </submittedName>
</protein>
<dbReference type="GO" id="GO:0004930">
    <property type="term" value="F:G protein-coupled receptor activity"/>
    <property type="evidence" value="ECO:0007669"/>
    <property type="project" value="UniProtKB-KW"/>
</dbReference>
<accession>A0A6I9Y3Y7</accession>
<keyword evidence="13" id="KW-1185">Reference proteome</keyword>
<keyword evidence="7" id="KW-0297">G-protein coupled receptor</keyword>
<evidence type="ECO:0000313" key="13">
    <source>
        <dbReference type="Proteomes" id="UP000504617"/>
    </source>
</evidence>
<organism evidence="13 14">
    <name type="scientific">Thamnophis sirtalis</name>
    <dbReference type="NCBI Taxonomy" id="35019"/>
    <lineage>
        <taxon>Eukaryota</taxon>
        <taxon>Metazoa</taxon>
        <taxon>Chordata</taxon>
        <taxon>Craniata</taxon>
        <taxon>Vertebrata</taxon>
        <taxon>Euteleostomi</taxon>
        <taxon>Lepidosauria</taxon>
        <taxon>Squamata</taxon>
        <taxon>Bifurcata</taxon>
        <taxon>Unidentata</taxon>
        <taxon>Episquamata</taxon>
        <taxon>Toxicofera</taxon>
        <taxon>Serpentes</taxon>
        <taxon>Colubroidea</taxon>
        <taxon>Colubridae</taxon>
        <taxon>Natricinae</taxon>
        <taxon>Thamnophis</taxon>
    </lineage>
</organism>
<dbReference type="Pfam" id="PF13853">
    <property type="entry name" value="7tm_4"/>
    <property type="match status" value="1"/>
</dbReference>
<dbReference type="OrthoDB" id="9039953at2759"/>